<protein>
    <recommendedName>
        <fullName evidence="3">FAD-binding PCMH-type domain-containing protein</fullName>
    </recommendedName>
</protein>
<dbReference type="InterPro" id="IPR016169">
    <property type="entry name" value="FAD-bd_PCMH_sub2"/>
</dbReference>
<dbReference type="PROSITE" id="PS51387">
    <property type="entry name" value="FAD_PCMH"/>
    <property type="match status" value="1"/>
</dbReference>
<dbReference type="PANTHER" id="PTHR11748">
    <property type="entry name" value="D-LACTATE DEHYDROGENASE"/>
    <property type="match status" value="1"/>
</dbReference>
<dbReference type="InterPro" id="IPR016164">
    <property type="entry name" value="FAD-linked_Oxase-like_C"/>
</dbReference>
<comment type="caution">
    <text evidence="4">The sequence shown here is derived from an EMBL/GenBank/DDBJ whole genome shotgun (WGS) entry which is preliminary data.</text>
</comment>
<organism evidence="4">
    <name type="scientific">marine sediment metagenome</name>
    <dbReference type="NCBI Taxonomy" id="412755"/>
    <lineage>
        <taxon>unclassified sequences</taxon>
        <taxon>metagenomes</taxon>
        <taxon>ecological metagenomes</taxon>
    </lineage>
</organism>
<reference evidence="4" key="1">
    <citation type="journal article" date="2015" name="Nature">
        <title>Complex archaea that bridge the gap between prokaryotes and eukaryotes.</title>
        <authorList>
            <person name="Spang A."/>
            <person name="Saw J.H."/>
            <person name="Jorgensen S.L."/>
            <person name="Zaremba-Niedzwiedzka K."/>
            <person name="Martijn J."/>
            <person name="Lind A.E."/>
            <person name="van Eijk R."/>
            <person name="Schleper C."/>
            <person name="Guy L."/>
            <person name="Ettema T.J."/>
        </authorList>
    </citation>
    <scope>NUCLEOTIDE SEQUENCE</scope>
</reference>
<dbReference type="Gene3D" id="3.30.465.10">
    <property type="match status" value="1"/>
</dbReference>
<dbReference type="PANTHER" id="PTHR11748:SF103">
    <property type="entry name" value="GLYCOLATE OXIDASE SUBUNIT GLCE"/>
    <property type="match status" value="1"/>
</dbReference>
<dbReference type="NCBIfam" id="NF008439">
    <property type="entry name" value="PRK11282.1"/>
    <property type="match status" value="1"/>
</dbReference>
<evidence type="ECO:0000256" key="2">
    <source>
        <dbReference type="ARBA" id="ARBA00022827"/>
    </source>
</evidence>
<dbReference type="SUPFAM" id="SSF56176">
    <property type="entry name" value="FAD-binding/transporter-associated domain-like"/>
    <property type="match status" value="1"/>
</dbReference>
<dbReference type="InterPro" id="IPR036318">
    <property type="entry name" value="FAD-bd_PCMH-like_sf"/>
</dbReference>
<evidence type="ECO:0000313" key="4">
    <source>
        <dbReference type="EMBL" id="KKO09521.1"/>
    </source>
</evidence>
<dbReference type="InterPro" id="IPR016166">
    <property type="entry name" value="FAD-bd_PCMH"/>
</dbReference>
<proteinExistence type="predicted"/>
<dbReference type="EMBL" id="LAZR01000007">
    <property type="protein sequence ID" value="KKO09521.1"/>
    <property type="molecule type" value="Genomic_DNA"/>
</dbReference>
<evidence type="ECO:0000259" key="3">
    <source>
        <dbReference type="PROSITE" id="PS51387"/>
    </source>
</evidence>
<dbReference type="InterPro" id="IPR006094">
    <property type="entry name" value="Oxid_FAD_bind_N"/>
</dbReference>
<accession>A0A0F9VWV4</accession>
<feature type="domain" description="FAD-binding PCMH-type" evidence="3">
    <location>
        <begin position="1"/>
        <end position="179"/>
    </location>
</feature>
<sequence>MTELAINATDRDIAGELCEQVRSAYAKRTPLRIVAGDSRAFYGRPVEGEVLNIAAHSGIVSYDPIELVVTVRAGTRLSALNAALAEHHQMLAFEPPIFSDASTIGGAVATGLSGPRRPWAGAARDFVLGTRIITQEGKLLRFGGEVMKNVAGYDLSRLMAGAQGTLGVLTDISFKVLPIPSAAHSLRLTLGLEETLKKLAELGRKPLPITAAAWHSGELFLRLEGGTSSVKATQQALGGEPLDASFWRELRDHAHAFFNANDGQALWRLSLPPNTPPLALDIPESDIFYDWAGSQRWVKTSLDADTLRNACAAVGGHATCYTPHAEGGAADPFTPLNAVVEKYHRNLKAELDAHGIFNPGRLYAAF</sequence>
<name>A0A0F9VWV4_9ZZZZ</name>
<keyword evidence="1" id="KW-0285">Flavoprotein</keyword>
<dbReference type="GO" id="GO:0071949">
    <property type="term" value="F:FAD binding"/>
    <property type="evidence" value="ECO:0007669"/>
    <property type="project" value="InterPro"/>
</dbReference>
<gene>
    <name evidence="4" type="ORF">LCGC14_0038630</name>
</gene>
<dbReference type="SUPFAM" id="SSF55103">
    <property type="entry name" value="FAD-linked oxidases, C-terminal domain"/>
    <property type="match status" value="1"/>
</dbReference>
<dbReference type="Pfam" id="PF01565">
    <property type="entry name" value="FAD_binding_4"/>
    <property type="match status" value="1"/>
</dbReference>
<dbReference type="AlphaFoldDB" id="A0A0F9VWV4"/>
<dbReference type="GO" id="GO:0003824">
    <property type="term" value="F:catalytic activity"/>
    <property type="evidence" value="ECO:0007669"/>
    <property type="project" value="InterPro"/>
</dbReference>
<evidence type="ECO:0000256" key="1">
    <source>
        <dbReference type="ARBA" id="ARBA00022630"/>
    </source>
</evidence>
<keyword evidence="2" id="KW-0274">FAD</keyword>